<feature type="transmembrane region" description="Helical" evidence="6">
    <location>
        <begin position="223"/>
        <end position="242"/>
    </location>
</feature>
<organism evidence="7 8">
    <name type="scientific">Tranquillimonas rosea</name>
    <dbReference type="NCBI Taxonomy" id="641238"/>
    <lineage>
        <taxon>Bacteria</taxon>
        <taxon>Pseudomonadati</taxon>
        <taxon>Pseudomonadota</taxon>
        <taxon>Alphaproteobacteria</taxon>
        <taxon>Rhodobacterales</taxon>
        <taxon>Roseobacteraceae</taxon>
        <taxon>Tranquillimonas</taxon>
    </lineage>
</organism>
<dbReference type="Proteomes" id="UP000198885">
    <property type="component" value="Unassembled WGS sequence"/>
</dbReference>
<evidence type="ECO:0000256" key="3">
    <source>
        <dbReference type="ARBA" id="ARBA00022692"/>
    </source>
</evidence>
<evidence type="ECO:0000256" key="6">
    <source>
        <dbReference type="SAM" id="Phobius"/>
    </source>
</evidence>
<feature type="transmembrane region" description="Helical" evidence="6">
    <location>
        <begin position="248"/>
        <end position="273"/>
    </location>
</feature>
<gene>
    <name evidence="7" type="ORF">SAMN04490244_111100</name>
</gene>
<keyword evidence="4 6" id="KW-1133">Transmembrane helix</keyword>
<keyword evidence="2" id="KW-1003">Cell membrane</keyword>
<keyword evidence="5 6" id="KW-0472">Membrane</keyword>
<dbReference type="GO" id="GO:0005886">
    <property type="term" value="C:plasma membrane"/>
    <property type="evidence" value="ECO:0007669"/>
    <property type="project" value="UniProtKB-SubCell"/>
</dbReference>
<accession>A0A1H9WLF8</accession>
<dbReference type="PANTHER" id="PTHR40277:SF1">
    <property type="entry name" value="BLL5419 PROTEIN"/>
    <property type="match status" value="1"/>
</dbReference>
<feature type="transmembrane region" description="Helical" evidence="6">
    <location>
        <begin position="171"/>
        <end position="194"/>
    </location>
</feature>
<feature type="transmembrane region" description="Helical" evidence="6">
    <location>
        <begin position="21"/>
        <end position="41"/>
    </location>
</feature>
<comment type="subcellular location">
    <subcellularLocation>
        <location evidence="1">Cell membrane</location>
        <topology evidence="1">Multi-pass membrane protein</topology>
    </subcellularLocation>
</comment>
<dbReference type="STRING" id="641238.SAMN04490244_111100"/>
<evidence type="ECO:0000313" key="8">
    <source>
        <dbReference type="Proteomes" id="UP000198885"/>
    </source>
</evidence>
<dbReference type="Pfam" id="PF03706">
    <property type="entry name" value="LPG_synthase_TM"/>
    <property type="match status" value="1"/>
</dbReference>
<evidence type="ECO:0000256" key="2">
    <source>
        <dbReference type="ARBA" id="ARBA00022475"/>
    </source>
</evidence>
<evidence type="ECO:0000313" key="7">
    <source>
        <dbReference type="EMBL" id="SES34674.1"/>
    </source>
</evidence>
<proteinExistence type="predicted"/>
<feature type="transmembrane region" description="Helical" evidence="6">
    <location>
        <begin position="293"/>
        <end position="317"/>
    </location>
</feature>
<dbReference type="EMBL" id="FOGU01000011">
    <property type="protein sequence ID" value="SES34674.1"/>
    <property type="molecule type" value="Genomic_DNA"/>
</dbReference>
<evidence type="ECO:0000256" key="1">
    <source>
        <dbReference type="ARBA" id="ARBA00004651"/>
    </source>
</evidence>
<name>A0A1H9WLF8_9RHOB</name>
<reference evidence="7 8" key="1">
    <citation type="submission" date="2016-10" db="EMBL/GenBank/DDBJ databases">
        <authorList>
            <person name="de Groot N.N."/>
        </authorList>
    </citation>
    <scope>NUCLEOTIDE SEQUENCE [LARGE SCALE GENOMIC DNA]</scope>
    <source>
        <strain evidence="7 8">DSM 23042</strain>
    </source>
</reference>
<evidence type="ECO:0000256" key="5">
    <source>
        <dbReference type="ARBA" id="ARBA00023136"/>
    </source>
</evidence>
<dbReference type="InterPro" id="IPR022791">
    <property type="entry name" value="L-PG_synthase/AglD"/>
</dbReference>
<feature type="transmembrane region" description="Helical" evidence="6">
    <location>
        <begin position="61"/>
        <end position="80"/>
    </location>
</feature>
<keyword evidence="3 6" id="KW-0812">Transmembrane</keyword>
<keyword evidence="8" id="KW-1185">Reference proteome</keyword>
<sequence>MPLVTRAERAISKAMSRNPPVLRSGLALLRVAVPLGLLALLWHGLDGTRILDTLSRAAPSWLIGALGLIVAQIGLSALRWRLVAAQLGQRLGRAEAVAEYFLSQFVNTTLPGGVLGDAGRAVRTRQQAGLARAGQAVVLERMVGQIAFFAILMFGLVLLPVAGWRESWPGWIGWLAVVLSVGFALLGAGTVLALKGRGPAARLTGPAAQALFGRDVRWRQMTLSLLIAVCNLGAFVACARATGTTLPALASVTVVPLILAAMLLPVSVGGWGLREGAAALLWPLAGADAEAGVAASVAFGLVAMVAGLPGAGVPWWAGRRRARRAAG</sequence>
<protein>
    <submittedName>
        <fullName evidence="7">Uncharacterized membrane protein YbhN, UPF0104 family</fullName>
    </submittedName>
</protein>
<feature type="transmembrane region" description="Helical" evidence="6">
    <location>
        <begin position="146"/>
        <end position="165"/>
    </location>
</feature>
<dbReference type="AlphaFoldDB" id="A0A1H9WLF8"/>
<evidence type="ECO:0000256" key="4">
    <source>
        <dbReference type="ARBA" id="ARBA00022989"/>
    </source>
</evidence>
<dbReference type="PANTHER" id="PTHR40277">
    <property type="entry name" value="BLL5419 PROTEIN"/>
    <property type="match status" value="1"/>
</dbReference>